<feature type="compositionally biased region" description="Acidic residues" evidence="1">
    <location>
        <begin position="152"/>
        <end position="167"/>
    </location>
</feature>
<feature type="transmembrane region" description="Helical" evidence="2">
    <location>
        <begin position="68"/>
        <end position="90"/>
    </location>
</feature>
<dbReference type="Proteomes" id="UP000187455">
    <property type="component" value="Unassembled WGS sequence"/>
</dbReference>
<feature type="compositionally biased region" description="Acidic residues" evidence="1">
    <location>
        <begin position="29"/>
        <end position="46"/>
    </location>
</feature>
<dbReference type="OrthoDB" id="1735038at2759"/>
<feature type="compositionally biased region" description="Polar residues" evidence="1">
    <location>
        <begin position="127"/>
        <end position="145"/>
    </location>
</feature>
<feature type="region of interest" description="Disordered" evidence="1">
    <location>
        <begin position="126"/>
        <end position="177"/>
    </location>
</feature>
<accession>A0A1R0GY30</accession>
<dbReference type="AlphaFoldDB" id="A0A1R0GY30"/>
<reference evidence="3 4" key="1">
    <citation type="journal article" date="2016" name="Mol. Biol. Evol.">
        <title>Genome-Wide Survey of Gut Fungi (Harpellales) Reveals the First Horizontally Transferred Ubiquitin Gene from a Mosquito Host.</title>
        <authorList>
            <person name="Wang Y."/>
            <person name="White M.M."/>
            <person name="Kvist S."/>
            <person name="Moncalvo J.M."/>
        </authorList>
    </citation>
    <scope>NUCLEOTIDE SEQUENCE [LARGE SCALE GENOMIC DNA]</scope>
    <source>
        <strain evidence="3 4">ALG-7-W6</strain>
    </source>
</reference>
<keyword evidence="2" id="KW-0812">Transmembrane</keyword>
<evidence type="ECO:0000256" key="2">
    <source>
        <dbReference type="SAM" id="Phobius"/>
    </source>
</evidence>
<evidence type="ECO:0000313" key="3">
    <source>
        <dbReference type="EMBL" id="OLY81800.1"/>
    </source>
</evidence>
<sequence>MAGPKSKYLNQHPSYTLLDSPNQPSNQDLDLDPESEPLDLDLEPEPESVPSNWCWATSRIPKRKLARLGTLATCLLFLLGTGVFLAWILVCRNASPSPPGSATSRLELVMSGITSHSMSISISPESNFIQYPNPNTGSSKGTPNSEKYPINPDEEYPNSEEDSSNPDEESRKEGGDYSPFEKVSFLQPIDHTDPSFGYFNQSIYINREFYKPGGPVWRKYFIQII</sequence>
<feature type="compositionally biased region" description="Polar residues" evidence="1">
    <location>
        <begin position="8"/>
        <end position="27"/>
    </location>
</feature>
<keyword evidence="4" id="KW-1185">Reference proteome</keyword>
<dbReference type="EMBL" id="LSSL01002153">
    <property type="protein sequence ID" value="OLY81800.1"/>
    <property type="molecule type" value="Genomic_DNA"/>
</dbReference>
<keyword evidence="2" id="KW-1133">Transmembrane helix</keyword>
<feature type="region of interest" description="Disordered" evidence="1">
    <location>
        <begin position="1"/>
        <end position="48"/>
    </location>
</feature>
<organism evidence="3 4">
    <name type="scientific">Smittium mucronatum</name>
    <dbReference type="NCBI Taxonomy" id="133383"/>
    <lineage>
        <taxon>Eukaryota</taxon>
        <taxon>Fungi</taxon>
        <taxon>Fungi incertae sedis</taxon>
        <taxon>Zoopagomycota</taxon>
        <taxon>Kickxellomycotina</taxon>
        <taxon>Harpellomycetes</taxon>
        <taxon>Harpellales</taxon>
        <taxon>Legeriomycetaceae</taxon>
        <taxon>Smittium</taxon>
    </lineage>
</organism>
<evidence type="ECO:0000313" key="4">
    <source>
        <dbReference type="Proteomes" id="UP000187455"/>
    </source>
</evidence>
<comment type="caution">
    <text evidence="3">The sequence shown here is derived from an EMBL/GenBank/DDBJ whole genome shotgun (WGS) entry which is preliminary data.</text>
</comment>
<name>A0A1R0GY30_9FUNG</name>
<evidence type="ECO:0000256" key="1">
    <source>
        <dbReference type="SAM" id="MobiDB-lite"/>
    </source>
</evidence>
<gene>
    <name evidence="3" type="ORF">AYI68_g4090</name>
</gene>
<protein>
    <submittedName>
        <fullName evidence="3">Uncharacterized protein</fullName>
    </submittedName>
</protein>
<keyword evidence="2" id="KW-0472">Membrane</keyword>
<proteinExistence type="predicted"/>